<comment type="function">
    <text evidence="5">Component of the ESCRT-I complex (endosomal sorting complex required for transport I), a regulator of vesicular trafficking process.</text>
</comment>
<dbReference type="OrthoDB" id="2671at2759"/>
<evidence type="ECO:0000256" key="5">
    <source>
        <dbReference type="PIRNR" id="PIRNR017535"/>
    </source>
</evidence>
<dbReference type="Gene3D" id="1.20.120.1130">
    <property type="match status" value="1"/>
</dbReference>
<evidence type="ECO:0000313" key="10">
    <source>
        <dbReference type="EMBL" id="SGZ58290.1"/>
    </source>
</evidence>
<keyword evidence="4 5" id="KW-0653">Protein transport</keyword>
<dbReference type="AlphaFoldDB" id="A0A1L0BQY5"/>
<evidence type="ECO:0000313" key="12">
    <source>
        <dbReference type="Proteomes" id="UP000182334"/>
    </source>
</evidence>
<organism evidence="9 12">
    <name type="scientific">Sungouiella intermedia</name>
    <dbReference type="NCBI Taxonomy" id="45354"/>
    <lineage>
        <taxon>Eukaryota</taxon>
        <taxon>Fungi</taxon>
        <taxon>Dikarya</taxon>
        <taxon>Ascomycota</taxon>
        <taxon>Saccharomycotina</taxon>
        <taxon>Pichiomycetes</taxon>
        <taxon>Metschnikowiaceae</taxon>
        <taxon>Sungouiella</taxon>
    </lineage>
</organism>
<dbReference type="EMBL" id="LT635759">
    <property type="protein sequence ID" value="SGZ53659.1"/>
    <property type="molecule type" value="Genomic_DNA"/>
</dbReference>
<dbReference type="Proteomes" id="UP000182334">
    <property type="component" value="Chromosome IV"/>
</dbReference>
<reference evidence="11 12" key="1">
    <citation type="submission" date="2016-10" db="EMBL/GenBank/DDBJ databases">
        <authorList>
            <person name="de Groot N.N."/>
        </authorList>
    </citation>
    <scope>NUCLEOTIDE SEQUENCE [LARGE SCALE GENOMIC DNA]</scope>
    <source>
        <strain evidence="9 12">CBS 141442</strain>
        <strain evidence="10 11">PYCC 4715</strain>
    </source>
</reference>
<dbReference type="EMBL" id="LT635769">
    <property type="protein sequence ID" value="SGZ58290.1"/>
    <property type="molecule type" value="Genomic_DNA"/>
</dbReference>
<dbReference type="InterPro" id="IPR037206">
    <property type="entry name" value="VPS28_C_sf"/>
</dbReference>
<feature type="domain" description="VPS28 N-terminal" evidence="8">
    <location>
        <begin position="19"/>
        <end position="147"/>
    </location>
</feature>
<sequence>MAAPPSYAPTSTTSYTPAGVNPSIDYHQEITRGAILTTSVHKAVYESLCEIYSIITVLEMVENAFLKDFVTDKEKYTSTVMRLINQYQILVQSLGKSDAHRSILRDVLPGVADDNSNFLTLLQEKFSIHLSLAADRLTSGIPATIEHMHTVVDSSSHPVQVADQGAGKALAAGTRLVAESTGNFITIMDALKLNYNTKAQLHPLLSDLVISLNDLVTIDNESSKPMDFPGKSKLVNWLIKLNNLEDTQELLATDCDQFLEDLDSAYKGFYNSLE</sequence>
<dbReference type="STRING" id="45354.A0A1L0BQY5"/>
<evidence type="ECO:0000313" key="9">
    <source>
        <dbReference type="EMBL" id="SGZ53659.1"/>
    </source>
</evidence>
<dbReference type="Proteomes" id="UP000182259">
    <property type="component" value="Chromosome VI"/>
</dbReference>
<name>A0A1L0BQY5_9ASCO</name>
<dbReference type="SUPFAM" id="SSF140427">
    <property type="entry name" value="VPS28 C-terminal domain-like"/>
    <property type="match status" value="1"/>
</dbReference>
<dbReference type="InterPro" id="IPR017899">
    <property type="entry name" value="VPS28_C"/>
</dbReference>
<keyword evidence="3 5" id="KW-0967">Endosome</keyword>
<comment type="similarity">
    <text evidence="5 6">Belongs to the VPS28 family.</text>
</comment>
<gene>
    <name evidence="10" type="ORF">SAMEA4029009_CIC11G00000002535</name>
    <name evidence="9" type="ORF">SAMEA4029010_CIC11G00000003958</name>
</gene>
<dbReference type="InterPro" id="IPR007143">
    <property type="entry name" value="Vps28"/>
</dbReference>
<accession>A0A1L0BQY5</accession>
<dbReference type="InterPro" id="IPR017898">
    <property type="entry name" value="VPS28_N"/>
</dbReference>
<dbReference type="GO" id="GO:0000813">
    <property type="term" value="C:ESCRT I complex"/>
    <property type="evidence" value="ECO:0007669"/>
    <property type="project" value="UniProtKB-UniRule"/>
</dbReference>
<proteinExistence type="inferred from homology"/>
<dbReference type="PROSITE" id="PS51313">
    <property type="entry name" value="VPS28_N"/>
    <property type="match status" value="1"/>
</dbReference>
<dbReference type="SUPFAM" id="SSF140111">
    <property type="entry name" value="Endosomal sorting complex assembly domain"/>
    <property type="match status" value="1"/>
</dbReference>
<evidence type="ECO:0000256" key="1">
    <source>
        <dbReference type="ARBA" id="ARBA00004177"/>
    </source>
</evidence>
<evidence type="ECO:0000313" key="11">
    <source>
        <dbReference type="Proteomes" id="UP000182259"/>
    </source>
</evidence>
<dbReference type="Pfam" id="PF03997">
    <property type="entry name" value="VPS28"/>
    <property type="match status" value="1"/>
</dbReference>
<keyword evidence="2 5" id="KW-0813">Transport</keyword>
<dbReference type="Gene3D" id="1.20.1440.200">
    <property type="match status" value="1"/>
</dbReference>
<dbReference type="PROSITE" id="PS51310">
    <property type="entry name" value="VPS28_C"/>
    <property type="match status" value="1"/>
</dbReference>
<feature type="domain" description="VPS28 C-terminal" evidence="7">
    <location>
        <begin position="172"/>
        <end position="274"/>
    </location>
</feature>
<evidence type="ECO:0000256" key="6">
    <source>
        <dbReference type="PROSITE-ProRule" id="PRU00642"/>
    </source>
</evidence>
<dbReference type="PIRSF" id="PIRSF017535">
    <property type="entry name" value="VPS28"/>
    <property type="match status" value="1"/>
</dbReference>
<dbReference type="GO" id="GO:0044877">
    <property type="term" value="F:protein-containing complex binding"/>
    <property type="evidence" value="ECO:0007669"/>
    <property type="project" value="TreeGrafter"/>
</dbReference>
<dbReference type="PANTHER" id="PTHR12937">
    <property type="entry name" value="VACUOLAR PROTEIN SORTING 28, ISOFORM 2 VPS28"/>
    <property type="match status" value="1"/>
</dbReference>
<protein>
    <recommendedName>
        <fullName evidence="5">Vacuolar protein sorting-associated protein 28</fullName>
    </recommendedName>
    <alternativeName>
        <fullName evidence="5">ESCRT-I complex subunit VPS28</fullName>
    </alternativeName>
</protein>
<dbReference type="PANTHER" id="PTHR12937:SF0">
    <property type="entry name" value="VACUOLAR PROTEIN SORTING-ASSOCIATED PROTEIN 28 HOMOLOG"/>
    <property type="match status" value="1"/>
</dbReference>
<evidence type="ECO:0000259" key="7">
    <source>
        <dbReference type="PROSITE" id="PS51310"/>
    </source>
</evidence>
<dbReference type="InterPro" id="IPR038358">
    <property type="entry name" value="VPS28_N_sf"/>
</dbReference>
<evidence type="ECO:0000259" key="8">
    <source>
        <dbReference type="PROSITE" id="PS51313"/>
    </source>
</evidence>
<dbReference type="InterPro" id="IPR037202">
    <property type="entry name" value="ESCRT_assembly_dom"/>
</dbReference>
<evidence type="ECO:0000256" key="3">
    <source>
        <dbReference type="ARBA" id="ARBA00022753"/>
    </source>
</evidence>
<keyword evidence="12" id="KW-1185">Reference proteome</keyword>
<evidence type="ECO:0000256" key="2">
    <source>
        <dbReference type="ARBA" id="ARBA00022448"/>
    </source>
</evidence>
<comment type="subcellular location">
    <subcellularLocation>
        <location evidence="1">Endosome</location>
    </subcellularLocation>
</comment>
<dbReference type="GO" id="GO:0043328">
    <property type="term" value="P:protein transport to vacuole involved in ubiquitin-dependent protein catabolic process via the multivesicular body sorting pathway"/>
    <property type="evidence" value="ECO:0007669"/>
    <property type="project" value="TreeGrafter"/>
</dbReference>
<evidence type="ECO:0000256" key="4">
    <source>
        <dbReference type="ARBA" id="ARBA00022927"/>
    </source>
</evidence>